<sequence length="69" mass="8162">MSYPRYLSDVMGNLLVLINTLGEIYGNILAIEAFDVLEPLDVNMDDYLNEWMFKRQWTSYAKEQRVQVK</sequence>
<reference evidence="1 2" key="1">
    <citation type="submission" date="2024-02" db="EMBL/GenBank/DDBJ databases">
        <title>De novo assembly and annotation of 12 fungi associated with fruit tree decline syndrome in Ontario, Canada.</title>
        <authorList>
            <person name="Sulman M."/>
            <person name="Ellouze W."/>
            <person name="Ilyukhin E."/>
        </authorList>
    </citation>
    <scope>NUCLEOTIDE SEQUENCE [LARGE SCALE GENOMIC DNA]</scope>
    <source>
        <strain evidence="1 2">M97-236</strain>
    </source>
</reference>
<comment type="caution">
    <text evidence="1">The sequence shown here is derived from an EMBL/GenBank/DDBJ whole genome shotgun (WGS) entry which is preliminary data.</text>
</comment>
<name>A0ABR3QTC0_9PLEO</name>
<keyword evidence="2" id="KW-1185">Reference proteome</keyword>
<gene>
    <name evidence="1" type="ORF">SLS59_008332</name>
</gene>
<evidence type="ECO:0000313" key="1">
    <source>
        <dbReference type="EMBL" id="KAL1595400.1"/>
    </source>
</evidence>
<protein>
    <submittedName>
        <fullName evidence="1">Uncharacterized protein</fullName>
    </submittedName>
</protein>
<proteinExistence type="predicted"/>
<dbReference type="Proteomes" id="UP001521222">
    <property type="component" value="Unassembled WGS sequence"/>
</dbReference>
<dbReference type="EMBL" id="JAKIXB020000032">
    <property type="protein sequence ID" value="KAL1595400.1"/>
    <property type="molecule type" value="Genomic_DNA"/>
</dbReference>
<organism evidence="1 2">
    <name type="scientific">Nothophoma quercina</name>
    <dbReference type="NCBI Taxonomy" id="749835"/>
    <lineage>
        <taxon>Eukaryota</taxon>
        <taxon>Fungi</taxon>
        <taxon>Dikarya</taxon>
        <taxon>Ascomycota</taxon>
        <taxon>Pezizomycotina</taxon>
        <taxon>Dothideomycetes</taxon>
        <taxon>Pleosporomycetidae</taxon>
        <taxon>Pleosporales</taxon>
        <taxon>Pleosporineae</taxon>
        <taxon>Didymellaceae</taxon>
        <taxon>Nothophoma</taxon>
    </lineage>
</organism>
<accession>A0ABR3QTC0</accession>
<evidence type="ECO:0000313" key="2">
    <source>
        <dbReference type="Proteomes" id="UP001521222"/>
    </source>
</evidence>